<reference evidence="2" key="1">
    <citation type="submission" date="2017-04" db="EMBL/GenBank/DDBJ databases">
        <title>Unveiling RNA virosphere associated with marine microorganisms.</title>
        <authorList>
            <person name="Urayama S."/>
            <person name="Takaki Y."/>
            <person name="Nishi S."/>
            <person name="Yoshida Y."/>
            <person name="Deguchi S."/>
            <person name="Takai K."/>
            <person name="Nunoura T."/>
        </authorList>
    </citation>
    <scope>NUCLEOTIDE SEQUENCE</scope>
</reference>
<organism evidence="2">
    <name type="scientific">viral metagenome</name>
    <dbReference type="NCBI Taxonomy" id="1070528"/>
    <lineage>
        <taxon>unclassified sequences</taxon>
        <taxon>metagenomes</taxon>
        <taxon>organismal metagenomes</taxon>
    </lineage>
</organism>
<sequence>MNTETATEPTEDVEVRRSSRKRRRRTKKSKSNVTVTTPTADKDRNPGVSAAEQGLKAVPAGFGLSVPAFRAYSDTTKRYFPIGIAHGDYKPCGFDAVTDTPTYYSQLGDIYLGKVLVELTNLGYGNTFTTTMLRAYFDAVSTVHFMYRFLYNVRTLSDHVDYQSNAAVMSFVNGALSGKLVAIQRQAGLMLNQMPYPQRWVDVLYKHLDATTMLNDPFSSVRIFAPGGFKPTTPSAYSASTMAISFQTAIQAVLGSANNTALAAVLGKVVGEATVCENKSNLPIEHKLSVVNNLLNVPYVDGADNRPRGLDVNKQYFYRDRIEEGGLYSFGVAENATDTAAGSVFSSVAGEFVIISDTGVTADANSSGKRHAFGNAYHSTTIDTGPSVSHVDVNPTMMFNGIANQMFN</sequence>
<evidence type="ECO:0000313" key="2">
    <source>
        <dbReference type="EMBL" id="GBH21899.1"/>
    </source>
</evidence>
<feature type="region of interest" description="Disordered" evidence="1">
    <location>
        <begin position="1"/>
        <end position="48"/>
    </location>
</feature>
<comment type="caution">
    <text evidence="2">The sequence shown here is derived from an EMBL/GenBank/DDBJ whole genome shotgun (WGS) entry which is preliminary data.</text>
</comment>
<protein>
    <recommendedName>
        <fullName evidence="3">Capsid protein</fullName>
    </recommendedName>
</protein>
<accession>A0A2V0R9C6</accession>
<name>A0A2V0R9C6_9ZZZZ</name>
<dbReference type="EMBL" id="BDQA01000430">
    <property type="protein sequence ID" value="GBH21899.1"/>
    <property type="molecule type" value="Genomic_RNA"/>
</dbReference>
<evidence type="ECO:0008006" key="3">
    <source>
        <dbReference type="Google" id="ProtNLM"/>
    </source>
</evidence>
<evidence type="ECO:0000256" key="1">
    <source>
        <dbReference type="SAM" id="MobiDB-lite"/>
    </source>
</evidence>
<dbReference type="AlphaFoldDB" id="A0A2V0R9C6"/>
<feature type="compositionally biased region" description="Basic residues" evidence="1">
    <location>
        <begin position="18"/>
        <end position="30"/>
    </location>
</feature>
<proteinExistence type="predicted"/>